<gene>
    <name evidence="2" type="ORF">ANCCEY_15607</name>
</gene>
<keyword evidence="3" id="KW-1185">Reference proteome</keyword>
<protein>
    <submittedName>
        <fullName evidence="2">Uncharacterized protein</fullName>
    </submittedName>
</protein>
<proteinExistence type="predicted"/>
<evidence type="ECO:0000313" key="3">
    <source>
        <dbReference type="Proteomes" id="UP000054495"/>
    </source>
</evidence>
<dbReference type="AlphaFoldDB" id="A0A0D6L3H6"/>
<accession>A0A0D6L3H6</accession>
<reference evidence="2 3" key="1">
    <citation type="submission" date="2013-05" db="EMBL/GenBank/DDBJ databases">
        <title>Draft genome of the parasitic nematode Anyclostoma ceylanicum.</title>
        <authorList>
            <person name="Mitreva M."/>
        </authorList>
    </citation>
    <scope>NUCLEOTIDE SEQUENCE [LARGE SCALE GENOMIC DNA]</scope>
</reference>
<organism evidence="2 3">
    <name type="scientific">Ancylostoma ceylanicum</name>
    <dbReference type="NCBI Taxonomy" id="53326"/>
    <lineage>
        <taxon>Eukaryota</taxon>
        <taxon>Metazoa</taxon>
        <taxon>Ecdysozoa</taxon>
        <taxon>Nematoda</taxon>
        <taxon>Chromadorea</taxon>
        <taxon>Rhabditida</taxon>
        <taxon>Rhabditina</taxon>
        <taxon>Rhabditomorpha</taxon>
        <taxon>Strongyloidea</taxon>
        <taxon>Ancylostomatidae</taxon>
        <taxon>Ancylostomatinae</taxon>
        <taxon>Ancylostoma</taxon>
    </lineage>
</organism>
<evidence type="ECO:0000313" key="2">
    <source>
        <dbReference type="EMBL" id="EPB65330.1"/>
    </source>
</evidence>
<dbReference type="EMBL" id="KE129008">
    <property type="protein sequence ID" value="EPB65330.1"/>
    <property type="molecule type" value="Genomic_DNA"/>
</dbReference>
<name>A0A0D6L3H6_9BILA</name>
<evidence type="ECO:0000256" key="1">
    <source>
        <dbReference type="SAM" id="MobiDB-lite"/>
    </source>
</evidence>
<sequence>MLRVSLEICAKCEGFALVDNGFAENVSGASQPAVQESGYSGEARELIDWSVNNNKVDEFPNGYDGLSALPVPAVPNNVLTNQIDELPSTAVVFTVTPPIAPPTTQILTTSTSSYVAPPAHPLCGVPGSADGESAPPPPAPAPPPPAPAPPPSSGPRTIHYPLPKSYVDGAVTGRQH</sequence>
<feature type="compositionally biased region" description="Pro residues" evidence="1">
    <location>
        <begin position="134"/>
        <end position="153"/>
    </location>
</feature>
<dbReference type="Proteomes" id="UP000054495">
    <property type="component" value="Unassembled WGS sequence"/>
</dbReference>
<feature type="non-terminal residue" evidence="2">
    <location>
        <position position="176"/>
    </location>
</feature>
<feature type="region of interest" description="Disordered" evidence="1">
    <location>
        <begin position="121"/>
        <end position="176"/>
    </location>
</feature>